<dbReference type="EMBL" id="JBBPBN010000078">
    <property type="protein sequence ID" value="KAK8984139.1"/>
    <property type="molecule type" value="Genomic_DNA"/>
</dbReference>
<reference evidence="2 3" key="1">
    <citation type="journal article" date="2024" name="G3 (Bethesda)">
        <title>Genome assembly of Hibiscus sabdariffa L. provides insights into metabolisms of medicinal natural products.</title>
        <authorList>
            <person name="Kim T."/>
        </authorList>
    </citation>
    <scope>NUCLEOTIDE SEQUENCE [LARGE SCALE GENOMIC DNA]</scope>
    <source>
        <strain evidence="2">TK-2024</strain>
        <tissue evidence="2">Old leaves</tissue>
    </source>
</reference>
<evidence type="ECO:0000313" key="3">
    <source>
        <dbReference type="Proteomes" id="UP001396334"/>
    </source>
</evidence>
<organism evidence="2 3">
    <name type="scientific">Hibiscus sabdariffa</name>
    <name type="common">roselle</name>
    <dbReference type="NCBI Taxonomy" id="183260"/>
    <lineage>
        <taxon>Eukaryota</taxon>
        <taxon>Viridiplantae</taxon>
        <taxon>Streptophyta</taxon>
        <taxon>Embryophyta</taxon>
        <taxon>Tracheophyta</taxon>
        <taxon>Spermatophyta</taxon>
        <taxon>Magnoliopsida</taxon>
        <taxon>eudicotyledons</taxon>
        <taxon>Gunneridae</taxon>
        <taxon>Pentapetalae</taxon>
        <taxon>rosids</taxon>
        <taxon>malvids</taxon>
        <taxon>Malvales</taxon>
        <taxon>Malvaceae</taxon>
        <taxon>Malvoideae</taxon>
        <taxon>Hibiscus</taxon>
    </lineage>
</organism>
<gene>
    <name evidence="2" type="ORF">V6N11_029463</name>
</gene>
<comment type="caution">
    <text evidence="2">The sequence shown here is derived from an EMBL/GenBank/DDBJ whole genome shotgun (WGS) entry which is preliminary data.</text>
</comment>
<name>A0ABR2P754_9ROSI</name>
<dbReference type="Proteomes" id="UP001396334">
    <property type="component" value="Unassembled WGS sequence"/>
</dbReference>
<proteinExistence type="predicted"/>
<protein>
    <submittedName>
        <fullName evidence="2">Uncharacterized protein</fullName>
    </submittedName>
</protein>
<feature type="region of interest" description="Disordered" evidence="1">
    <location>
        <begin position="1"/>
        <end position="39"/>
    </location>
</feature>
<accession>A0ABR2P754</accession>
<evidence type="ECO:0000256" key="1">
    <source>
        <dbReference type="SAM" id="MobiDB-lite"/>
    </source>
</evidence>
<evidence type="ECO:0000313" key="2">
    <source>
        <dbReference type="EMBL" id="KAK8984139.1"/>
    </source>
</evidence>
<keyword evidence="3" id="KW-1185">Reference proteome</keyword>
<sequence length="128" mass="14346">MAKTFDPGVVHPRNSRKHRRLDDNPSGGGGDTRPVGLSLPSSYKESLMKDAVVAIPDVDEDFEEDEIEIQERGVTRSLVDGVISIDFSDRVQSLAEKSLDQTLAVKFLGRRIGYTTLRTKIYDLWKPK</sequence>